<dbReference type="InterPro" id="IPR038718">
    <property type="entry name" value="SNF2-like_sf"/>
</dbReference>
<protein>
    <submittedName>
        <fullName evidence="7">SLOG family protein</fullName>
    </submittedName>
</protein>
<dbReference type="Pfam" id="PF00176">
    <property type="entry name" value="SNF2-rel_dom"/>
    <property type="match status" value="1"/>
</dbReference>
<evidence type="ECO:0000256" key="4">
    <source>
        <dbReference type="ARBA" id="ARBA00022840"/>
    </source>
</evidence>
<reference evidence="7 8" key="1">
    <citation type="submission" date="2024-03" db="EMBL/GenBank/DDBJ databases">
        <title>Human intestinal bacterial collection.</title>
        <authorList>
            <person name="Pauvert C."/>
            <person name="Hitch T.C.A."/>
            <person name="Clavel T."/>
        </authorList>
    </citation>
    <scope>NUCLEOTIDE SEQUENCE [LARGE SCALE GENOMIC DNA]</scope>
    <source>
        <strain evidence="7 8">CLA-JM-H11</strain>
    </source>
</reference>
<dbReference type="Gene3D" id="3.40.50.300">
    <property type="entry name" value="P-loop containing nucleotide triphosphate hydrolases"/>
    <property type="match status" value="1"/>
</dbReference>
<dbReference type="InterPro" id="IPR001650">
    <property type="entry name" value="Helicase_C-like"/>
</dbReference>
<evidence type="ECO:0000256" key="1">
    <source>
        <dbReference type="ARBA" id="ARBA00022741"/>
    </source>
</evidence>
<organism evidence="7 8">
    <name type="scientific">Ruthenibacterium intestinale</name>
    <dbReference type="NCBI Taxonomy" id="3133163"/>
    <lineage>
        <taxon>Bacteria</taxon>
        <taxon>Bacillati</taxon>
        <taxon>Bacillota</taxon>
        <taxon>Clostridia</taxon>
        <taxon>Eubacteriales</taxon>
        <taxon>Oscillospiraceae</taxon>
        <taxon>Ruthenibacterium</taxon>
    </lineage>
</organism>
<dbReference type="InterPro" id="IPR019627">
    <property type="entry name" value="YAcAr"/>
</dbReference>
<dbReference type="InterPro" id="IPR049730">
    <property type="entry name" value="SNF2/RAD54-like_C"/>
</dbReference>
<dbReference type="InterPro" id="IPR057342">
    <property type="entry name" value="DEXDc_RapA"/>
</dbReference>
<evidence type="ECO:0000259" key="6">
    <source>
        <dbReference type="PROSITE" id="PS51194"/>
    </source>
</evidence>
<keyword evidence="8" id="KW-1185">Reference proteome</keyword>
<dbReference type="SMART" id="SM00490">
    <property type="entry name" value="HELICc"/>
    <property type="match status" value="1"/>
</dbReference>
<dbReference type="EMBL" id="JBBMFA010000047">
    <property type="protein sequence ID" value="MEQ2519307.1"/>
    <property type="molecule type" value="Genomic_DNA"/>
</dbReference>
<dbReference type="CDD" id="cd10311">
    <property type="entry name" value="PLDc_N_DEXD_c"/>
    <property type="match status" value="1"/>
</dbReference>
<sequence length="1213" mass="138972">MELINNTTKTLRDDLTIEIKKGSRLSIAAACFSIYAFQELKAELQNIEELRFIFTSPTFTTEKAKKEKREFYIPRLNRERSLYGTEFEIRLRNELSQKSIAKECADWIRQKVTFKSNVTNENMPGFINLDDKNYMPVNGFTTVDLGCERGNYAYNIVQKTEAPFANLYMELFDSLWNDEKKLQDVTDEVIENISAAYAENAPDFIYFVTLYNIFNEFLEDISEDVLPNEATGFKQSKIWSMLYNFQRDAVLAIINKLEKYNGCILADSVGLGKTFTALAVIKYYENRNKSVLVLCPKKLTNNWNTYKDNYVNNPIASDRLRYDVLYHTDLNRDYGKSNGLDLDRLNWGNYDLVVIDESHNFRNGGKLSGEEGEKENRYLRLLNKVIRTGVKTKVLMLSATPVNNRFNDLKNQLALAYEGNTELIDEKLNTTRSIDDIFKNAQQAFNTWSKWPPEERTTENLLKMLDFDFFEVLDAVTIARSRKHIQKYYDTSAIGTFPTRLKPVSLRPKLTNLKEAINYNQIFEQLMQLDLTIYTPTHFILGSKIEKYAELYQDNKVNVGFTQANREQGIRRLTAINLMKRMESSVYSFNLTLKRILALIDDTIQRIDAYDKNAGDTLSLTDISNMEDQFDADDQGESELFTFGRKVKIEIGDMDYVSWRRSLVKDRDVLELLTLMVGDITPQYDSKLQKLLQVLKNKIENPINPGNRKVIIFTAFADTAEYLYENVSPYMLETFGLHTAMVSGNVEGRTTVPKLRSDLNTVLTCFSPISKDKHLLMPGDSRSIDILIATDCISEGQNLQDCDYLINYDIHWNPVRIIQRFGRIDRIGSKNACIQLVNFWPDVTLDEYIDLKAKVETRMKIVDMTATGDDNILSEEEKTDLEYRKAQLRRLQEEVVDIEEMSSGISIMDLGLNEFRLDLLDYMKEHPDIEHAPFGLHAVTAATQDMPAGVIFVLKNRSGTVNIDHQNRLHPFYMVYISKAGEIVCDHLSPKQMLDKMRYLCKGKTQPIPELYRVFNKETHDGKNMEGFSRLLGDAIASIIEVKAESDINSFLGGEQISFLANKMKGLDDFELVCFLVVRDVPEKNSRKDAFRLVIAGSREFADYSALTSAVDAYLQKLAPKKSVVIVSGTARGADRLGEQYARKKGYQLEEHPANWHYYGKAAAVKRNTEMAQIADAAIVFWDGASAGAKNMIECAEKANIPCEVVRFESFGR</sequence>
<evidence type="ECO:0000256" key="2">
    <source>
        <dbReference type="ARBA" id="ARBA00022801"/>
    </source>
</evidence>
<gene>
    <name evidence="7" type="ORF">WMO24_02475</name>
</gene>
<dbReference type="SMART" id="SM00487">
    <property type="entry name" value="DEXDc"/>
    <property type="match status" value="1"/>
</dbReference>
<comment type="caution">
    <text evidence="7">The sequence shown here is derived from an EMBL/GenBank/DDBJ whole genome shotgun (WGS) entry which is preliminary data.</text>
</comment>
<dbReference type="Proteomes" id="UP001477672">
    <property type="component" value="Unassembled WGS sequence"/>
</dbReference>
<evidence type="ECO:0000259" key="5">
    <source>
        <dbReference type="PROSITE" id="PS51192"/>
    </source>
</evidence>
<evidence type="ECO:0000313" key="8">
    <source>
        <dbReference type="Proteomes" id="UP001477672"/>
    </source>
</evidence>
<dbReference type="InterPro" id="IPR027417">
    <property type="entry name" value="P-loop_NTPase"/>
</dbReference>
<dbReference type="Pfam" id="PF00271">
    <property type="entry name" value="Helicase_C"/>
    <property type="match status" value="1"/>
</dbReference>
<dbReference type="PROSITE" id="PS51194">
    <property type="entry name" value="HELICASE_CTER"/>
    <property type="match status" value="1"/>
</dbReference>
<dbReference type="Pfam" id="PF10686">
    <property type="entry name" value="YAcAr"/>
    <property type="match status" value="1"/>
</dbReference>
<evidence type="ECO:0000313" key="7">
    <source>
        <dbReference type="EMBL" id="MEQ2519307.1"/>
    </source>
</evidence>
<dbReference type="CDD" id="cd18011">
    <property type="entry name" value="DEXDc_RapA"/>
    <property type="match status" value="1"/>
</dbReference>
<name>A0ABV1GBT6_9FIRM</name>
<dbReference type="InterPro" id="IPR000330">
    <property type="entry name" value="SNF2_N"/>
</dbReference>
<proteinExistence type="predicted"/>
<evidence type="ECO:0000256" key="3">
    <source>
        <dbReference type="ARBA" id="ARBA00022806"/>
    </source>
</evidence>
<accession>A0ABV1GBT6</accession>
<dbReference type="RefSeq" id="WP_349214679.1">
    <property type="nucleotide sequence ID" value="NZ_JBBMFA010000047.1"/>
</dbReference>
<dbReference type="Gene3D" id="3.40.50.10810">
    <property type="entry name" value="Tandem AAA-ATPase domain"/>
    <property type="match status" value="1"/>
</dbReference>
<dbReference type="InterPro" id="IPR014001">
    <property type="entry name" value="Helicase_ATP-bd"/>
</dbReference>
<feature type="domain" description="Helicase ATP-binding" evidence="5">
    <location>
        <begin position="254"/>
        <end position="419"/>
    </location>
</feature>
<keyword evidence="3" id="KW-0347">Helicase</keyword>
<dbReference type="PANTHER" id="PTHR45766">
    <property type="entry name" value="DNA ANNEALING HELICASE AND ENDONUCLEASE ZRANB3 FAMILY MEMBER"/>
    <property type="match status" value="1"/>
</dbReference>
<feature type="domain" description="Helicase C-terminal" evidence="6">
    <location>
        <begin position="687"/>
        <end position="880"/>
    </location>
</feature>
<keyword evidence="4" id="KW-0067">ATP-binding</keyword>
<keyword evidence="1" id="KW-0547">Nucleotide-binding</keyword>
<dbReference type="SUPFAM" id="SSF52540">
    <property type="entry name" value="P-loop containing nucleoside triphosphate hydrolases"/>
    <property type="match status" value="2"/>
</dbReference>
<keyword evidence="2" id="KW-0378">Hydrolase</keyword>
<dbReference type="PROSITE" id="PS51192">
    <property type="entry name" value="HELICASE_ATP_BIND_1"/>
    <property type="match status" value="1"/>
</dbReference>
<dbReference type="CDD" id="cd18793">
    <property type="entry name" value="SF2_C_SNF"/>
    <property type="match status" value="1"/>
</dbReference>
<dbReference type="PANTHER" id="PTHR45766:SF6">
    <property type="entry name" value="SWI_SNF-RELATED MATRIX-ASSOCIATED ACTIN-DEPENDENT REGULATOR OF CHROMATIN SUBFAMILY A-LIKE PROTEIN 1"/>
    <property type="match status" value="1"/>
</dbReference>